<feature type="compositionally biased region" description="Basic residues" evidence="1">
    <location>
        <begin position="331"/>
        <end position="349"/>
    </location>
</feature>
<feature type="compositionally biased region" description="Polar residues" evidence="1">
    <location>
        <begin position="428"/>
        <end position="439"/>
    </location>
</feature>
<evidence type="ECO:0000313" key="2">
    <source>
        <dbReference type="EMBL" id="CAG6780363.1"/>
    </source>
</evidence>
<evidence type="ECO:0000256" key="1">
    <source>
        <dbReference type="SAM" id="MobiDB-lite"/>
    </source>
</evidence>
<name>A0A8D9B839_9HEMI</name>
<accession>A0A8D9B839</accession>
<proteinExistence type="predicted"/>
<dbReference type="AlphaFoldDB" id="A0A8D9B839"/>
<sequence length="459" mass="53248">MSEKDANERDQNFPLDRRKQFEKILYQDGMTVDVFKVIIQKQKKDEQRPSISQLKIGHILYKKMNVGSEIIDTKKIGRNRIIVNCRNGATANKIVESEELKIEHEVFIPFSFISRAAVIRDVDVEYTDEELKNEIETGPYKILSVKRMRRRMFNDGAVTFGDSRSVKVFFEGSQFPSAVYLWGVRLTCEPFTPPLIQCFRCLRYNHTTNQCKSQRVCKVCGTKQEQEHVCQGQMCINCKGAHTADSQECPEKKRQKTVKEMMAFQNLSFMEAMAMVPRVNNGDMYSVITNNRFDIFRNYDESFPMSGPSGQSADARPSTRVFEPYRPTAQARRKIGQPRKQKEYPKRKRNENSPQEQRNDKKICTEEEQKEIEEKQKNKQYKLVGYEALRQERNYSKYEGTSKTFQTQKQQEIKSVHNKCDLNKTMIDLNSSDSSNMSHQDIGDTVTTGDGDLITDPKS</sequence>
<dbReference type="EMBL" id="HBUF01618095">
    <property type="protein sequence ID" value="CAG6780361.1"/>
    <property type="molecule type" value="Transcribed_RNA"/>
</dbReference>
<protein>
    <submittedName>
        <fullName evidence="2">Uncharacterized protein</fullName>
    </submittedName>
</protein>
<feature type="compositionally biased region" description="Low complexity" evidence="1">
    <location>
        <begin position="443"/>
        <end position="459"/>
    </location>
</feature>
<feature type="region of interest" description="Disordered" evidence="1">
    <location>
        <begin position="305"/>
        <end position="364"/>
    </location>
</feature>
<reference evidence="2" key="1">
    <citation type="submission" date="2021-05" db="EMBL/GenBank/DDBJ databases">
        <authorList>
            <person name="Alioto T."/>
            <person name="Alioto T."/>
            <person name="Gomez Garrido J."/>
        </authorList>
    </citation>
    <scope>NUCLEOTIDE SEQUENCE</scope>
</reference>
<feature type="region of interest" description="Disordered" evidence="1">
    <location>
        <begin position="427"/>
        <end position="459"/>
    </location>
</feature>
<organism evidence="2">
    <name type="scientific">Cacopsylla melanoneura</name>
    <dbReference type="NCBI Taxonomy" id="428564"/>
    <lineage>
        <taxon>Eukaryota</taxon>
        <taxon>Metazoa</taxon>
        <taxon>Ecdysozoa</taxon>
        <taxon>Arthropoda</taxon>
        <taxon>Hexapoda</taxon>
        <taxon>Insecta</taxon>
        <taxon>Pterygota</taxon>
        <taxon>Neoptera</taxon>
        <taxon>Paraneoptera</taxon>
        <taxon>Hemiptera</taxon>
        <taxon>Sternorrhyncha</taxon>
        <taxon>Psylloidea</taxon>
        <taxon>Psyllidae</taxon>
        <taxon>Psyllinae</taxon>
        <taxon>Cacopsylla</taxon>
    </lineage>
</organism>
<dbReference type="EMBL" id="HBUF01618096">
    <property type="protein sequence ID" value="CAG6780363.1"/>
    <property type="molecule type" value="Transcribed_RNA"/>
</dbReference>